<sequence>MLLDIDNLDKIRDERLEQLEKQERELNSSRVQLFWEDVKKRDSAKAEKFFRERRVIVVQRVKLENETLTRIARSLNELEDDLKEGCDNLQTQIDNLNDEVAFLNVISRVTGILARILLLF</sequence>
<name>A0A139XGL1_9CYAN</name>
<keyword evidence="3" id="KW-1185">Reference proteome</keyword>
<organism evidence="2 3">
    <name type="scientific">Scytonema hofmannii PCC 7110</name>
    <dbReference type="NCBI Taxonomy" id="128403"/>
    <lineage>
        <taxon>Bacteria</taxon>
        <taxon>Bacillati</taxon>
        <taxon>Cyanobacteriota</taxon>
        <taxon>Cyanophyceae</taxon>
        <taxon>Nostocales</taxon>
        <taxon>Scytonemataceae</taxon>
        <taxon>Scytonema</taxon>
    </lineage>
</organism>
<proteinExistence type="predicted"/>
<comment type="caution">
    <text evidence="2">The sequence shown here is derived from an EMBL/GenBank/DDBJ whole genome shotgun (WGS) entry which is preliminary data.</text>
</comment>
<evidence type="ECO:0000256" key="1">
    <source>
        <dbReference type="SAM" id="Coils"/>
    </source>
</evidence>
<gene>
    <name evidence="2" type="ORF">WA1_01385</name>
</gene>
<feature type="coiled-coil region" evidence="1">
    <location>
        <begin position="5"/>
        <end position="32"/>
    </location>
</feature>
<dbReference type="AlphaFoldDB" id="A0A139XGL1"/>
<evidence type="ECO:0000313" key="2">
    <source>
        <dbReference type="EMBL" id="KYC43836.1"/>
    </source>
</evidence>
<reference evidence="2 3" key="1">
    <citation type="journal article" date="2013" name="Genome Biol. Evol.">
        <title>Genomes of Stigonematalean cyanobacteria (subsection V) and the evolution of oxygenic photosynthesis from prokaryotes to plastids.</title>
        <authorList>
            <person name="Dagan T."/>
            <person name="Roettger M."/>
            <person name="Stucken K."/>
            <person name="Landan G."/>
            <person name="Koch R."/>
            <person name="Major P."/>
            <person name="Gould S.B."/>
            <person name="Goremykin V.V."/>
            <person name="Rippka R."/>
            <person name="Tandeau de Marsac N."/>
            <person name="Gugger M."/>
            <person name="Lockhart P.J."/>
            <person name="Allen J.F."/>
            <person name="Brune I."/>
            <person name="Maus I."/>
            <person name="Puhler A."/>
            <person name="Martin W.F."/>
        </authorList>
    </citation>
    <scope>NUCLEOTIDE SEQUENCE [LARGE SCALE GENOMIC DNA]</scope>
    <source>
        <strain evidence="2 3">PCC 7110</strain>
    </source>
</reference>
<accession>A0A139XGL1</accession>
<keyword evidence="1" id="KW-0175">Coiled coil</keyword>
<dbReference type="Proteomes" id="UP000076925">
    <property type="component" value="Unassembled WGS sequence"/>
</dbReference>
<feature type="coiled-coil region" evidence="1">
    <location>
        <begin position="61"/>
        <end position="106"/>
    </location>
</feature>
<dbReference type="EMBL" id="ANNX02000012">
    <property type="protein sequence ID" value="KYC43836.1"/>
    <property type="molecule type" value="Genomic_DNA"/>
</dbReference>
<protein>
    <submittedName>
        <fullName evidence="2">Uncharacterized protein</fullName>
    </submittedName>
</protein>
<dbReference type="RefSeq" id="WP_017749226.1">
    <property type="nucleotide sequence ID" value="NZ_KQ976354.1"/>
</dbReference>
<evidence type="ECO:0000313" key="3">
    <source>
        <dbReference type="Proteomes" id="UP000076925"/>
    </source>
</evidence>
<dbReference type="STRING" id="128403.WA1_01385"/>